<dbReference type="InterPro" id="IPR051986">
    <property type="entry name" value="Innate_Immune_Apopt_Reg"/>
</dbReference>
<evidence type="ECO:0000256" key="1">
    <source>
        <dbReference type="ARBA" id="ARBA00022723"/>
    </source>
</evidence>
<reference evidence="7 8" key="1">
    <citation type="submission" date="2024-01" db="EMBL/GenBank/DDBJ databases">
        <authorList>
            <person name="Alioto T."/>
            <person name="Alioto T."/>
            <person name="Gomez Garrido J."/>
        </authorList>
    </citation>
    <scope>NUCLEOTIDE SEQUENCE [LARGE SCALE GENOMIC DNA]</scope>
</reference>
<protein>
    <submittedName>
        <fullName evidence="7">XIAP-associated factor 1</fullName>
    </submittedName>
</protein>
<keyword evidence="3 4" id="KW-0862">Zinc</keyword>
<dbReference type="AlphaFoldDB" id="A0AAV1P4Z0"/>
<feature type="zinc finger region" description="TRAF-type" evidence="4">
    <location>
        <begin position="25"/>
        <end position="96"/>
    </location>
</feature>
<comment type="caution">
    <text evidence="7">The sequence shown here is derived from an EMBL/GenBank/DDBJ whole genome shotgun (WGS) entry which is preliminary data.</text>
</comment>
<evidence type="ECO:0000256" key="5">
    <source>
        <dbReference type="SAM" id="MobiDB-lite"/>
    </source>
</evidence>
<dbReference type="GO" id="GO:0008270">
    <property type="term" value="F:zinc ion binding"/>
    <property type="evidence" value="ECO:0007669"/>
    <property type="project" value="UniProtKB-KW"/>
</dbReference>
<dbReference type="EMBL" id="CAWUFR010000083">
    <property type="protein sequence ID" value="CAK6965446.1"/>
    <property type="molecule type" value="Genomic_DNA"/>
</dbReference>
<dbReference type="InterPro" id="IPR013083">
    <property type="entry name" value="Znf_RING/FYVE/PHD"/>
</dbReference>
<feature type="compositionally biased region" description="Polar residues" evidence="5">
    <location>
        <begin position="135"/>
        <end position="152"/>
    </location>
</feature>
<evidence type="ECO:0000259" key="6">
    <source>
        <dbReference type="PROSITE" id="PS50145"/>
    </source>
</evidence>
<dbReference type="Gene3D" id="3.30.40.10">
    <property type="entry name" value="Zinc/RING finger domain, C3HC4 (zinc finger)"/>
    <property type="match status" value="2"/>
</dbReference>
<dbReference type="InterPro" id="IPR001293">
    <property type="entry name" value="Znf_TRAF"/>
</dbReference>
<keyword evidence="1 4" id="KW-0479">Metal-binding</keyword>
<dbReference type="InterPro" id="IPR049439">
    <property type="entry name" value="TRAFD1-XIAF1_Znf"/>
</dbReference>
<evidence type="ECO:0000256" key="4">
    <source>
        <dbReference type="PROSITE-ProRule" id="PRU00207"/>
    </source>
</evidence>
<sequence>METTEATRTCGQCHKEVAEANFALHETHCSRFLCVCPDCEEAVPRDQLDQHKEEQHTVVRCSKCNTKMERCQLMDHESDECVERLQSCQYCELDMPCKDLDEHSKACGSRTERCNDCNRYVTLKDQPEHRLTCSAADNGSGPPQTTSSTPNKTKITVNCSRCMASFPAEDIEEHELECLPVSTWYYGDAEPKEEEHEDEDEDEDDFSRQGATPQLSGTYKATSLSFRPNNGPQVNGVDPDQISTCPYCHLALPLITLRWHEAKCKVHLFLK</sequence>
<feature type="region of interest" description="Disordered" evidence="5">
    <location>
        <begin position="132"/>
        <end position="152"/>
    </location>
</feature>
<dbReference type="GO" id="GO:0005739">
    <property type="term" value="C:mitochondrion"/>
    <property type="evidence" value="ECO:0007669"/>
    <property type="project" value="TreeGrafter"/>
</dbReference>
<dbReference type="PANTHER" id="PTHR16295">
    <property type="entry name" value="TRAF-TYPE ZINC FINGER PROTEIN-RELATED"/>
    <property type="match status" value="1"/>
</dbReference>
<feature type="region of interest" description="Disordered" evidence="5">
    <location>
        <begin position="190"/>
        <end position="214"/>
    </location>
</feature>
<gene>
    <name evidence="7" type="ORF">FSCOSCO3_A017295</name>
</gene>
<dbReference type="PANTHER" id="PTHR16295:SF17">
    <property type="entry name" value="XIAP-ASSOCIATED FACTOR 1"/>
    <property type="match status" value="1"/>
</dbReference>
<accession>A0AAV1P4Z0</accession>
<dbReference type="Proteomes" id="UP001314229">
    <property type="component" value="Unassembled WGS sequence"/>
</dbReference>
<dbReference type="PROSITE" id="PS50145">
    <property type="entry name" value="ZF_TRAF"/>
    <property type="match status" value="1"/>
</dbReference>
<keyword evidence="8" id="KW-1185">Reference proteome</keyword>
<keyword evidence="2 4" id="KW-0863">Zinc-finger</keyword>
<feature type="domain" description="TRAF-type" evidence="6">
    <location>
        <begin position="25"/>
        <end position="96"/>
    </location>
</feature>
<evidence type="ECO:0000313" key="7">
    <source>
        <dbReference type="EMBL" id="CAK6965446.1"/>
    </source>
</evidence>
<dbReference type="Pfam" id="PF21366">
    <property type="entry name" value="TRAFD1-XIAF1_ZnF"/>
    <property type="match status" value="1"/>
</dbReference>
<evidence type="ECO:0000313" key="8">
    <source>
        <dbReference type="Proteomes" id="UP001314229"/>
    </source>
</evidence>
<feature type="compositionally biased region" description="Acidic residues" evidence="5">
    <location>
        <begin position="195"/>
        <end position="205"/>
    </location>
</feature>
<name>A0AAV1P4Z0_SCOSC</name>
<evidence type="ECO:0000256" key="2">
    <source>
        <dbReference type="ARBA" id="ARBA00022771"/>
    </source>
</evidence>
<evidence type="ECO:0000256" key="3">
    <source>
        <dbReference type="ARBA" id="ARBA00022833"/>
    </source>
</evidence>
<proteinExistence type="predicted"/>
<organism evidence="7 8">
    <name type="scientific">Scomber scombrus</name>
    <name type="common">Atlantic mackerel</name>
    <name type="synonym">Scomber vernalis</name>
    <dbReference type="NCBI Taxonomy" id="13677"/>
    <lineage>
        <taxon>Eukaryota</taxon>
        <taxon>Metazoa</taxon>
        <taxon>Chordata</taxon>
        <taxon>Craniata</taxon>
        <taxon>Vertebrata</taxon>
        <taxon>Euteleostomi</taxon>
        <taxon>Actinopterygii</taxon>
        <taxon>Neopterygii</taxon>
        <taxon>Teleostei</taxon>
        <taxon>Neoteleostei</taxon>
        <taxon>Acanthomorphata</taxon>
        <taxon>Pelagiaria</taxon>
        <taxon>Scombriformes</taxon>
        <taxon>Scombridae</taxon>
        <taxon>Scomber</taxon>
    </lineage>
</organism>